<keyword evidence="1" id="KW-0479">Metal-binding</keyword>
<organism evidence="4">
    <name type="scientific">Tanacetum cinerariifolium</name>
    <name type="common">Dalmatian daisy</name>
    <name type="synonym">Chrysanthemum cinerariifolium</name>
    <dbReference type="NCBI Taxonomy" id="118510"/>
    <lineage>
        <taxon>Eukaryota</taxon>
        <taxon>Viridiplantae</taxon>
        <taxon>Streptophyta</taxon>
        <taxon>Embryophyta</taxon>
        <taxon>Tracheophyta</taxon>
        <taxon>Spermatophyta</taxon>
        <taxon>Magnoliopsida</taxon>
        <taxon>eudicotyledons</taxon>
        <taxon>Gunneridae</taxon>
        <taxon>Pentapetalae</taxon>
        <taxon>asterids</taxon>
        <taxon>campanulids</taxon>
        <taxon>Asterales</taxon>
        <taxon>Asteraceae</taxon>
        <taxon>Asteroideae</taxon>
        <taxon>Anthemideae</taxon>
        <taxon>Anthemidinae</taxon>
        <taxon>Tanacetum</taxon>
    </lineage>
</organism>
<gene>
    <name evidence="4" type="ORF">Tci_034822</name>
</gene>
<evidence type="ECO:0000256" key="1">
    <source>
        <dbReference type="PROSITE-ProRule" id="PRU00047"/>
    </source>
</evidence>
<dbReference type="InterPro" id="IPR036875">
    <property type="entry name" value="Znf_CCHC_sf"/>
</dbReference>
<dbReference type="SUPFAM" id="SSF57756">
    <property type="entry name" value="Retrovirus zinc finger-like domains"/>
    <property type="match status" value="2"/>
</dbReference>
<reference evidence="4" key="1">
    <citation type="journal article" date="2019" name="Sci. Rep.">
        <title>Draft genome of Tanacetum cinerariifolium, the natural source of mosquito coil.</title>
        <authorList>
            <person name="Yamashiro T."/>
            <person name="Shiraishi A."/>
            <person name="Satake H."/>
            <person name="Nakayama K."/>
        </authorList>
    </citation>
    <scope>NUCLEOTIDE SEQUENCE</scope>
</reference>
<accession>A0A6L2LRB7</accession>
<keyword evidence="1" id="KW-0862">Zinc</keyword>
<feature type="region of interest" description="Disordered" evidence="2">
    <location>
        <begin position="254"/>
        <end position="287"/>
    </location>
</feature>
<evidence type="ECO:0000313" key="4">
    <source>
        <dbReference type="EMBL" id="GEU62844.1"/>
    </source>
</evidence>
<dbReference type="InterPro" id="IPR001878">
    <property type="entry name" value="Znf_CCHC"/>
</dbReference>
<name>A0A6L2LRB7_TANCI</name>
<feature type="domain" description="CCHC-type" evidence="3">
    <location>
        <begin position="160"/>
        <end position="174"/>
    </location>
</feature>
<dbReference type="GO" id="GO:0008270">
    <property type="term" value="F:zinc ion binding"/>
    <property type="evidence" value="ECO:0007669"/>
    <property type="project" value="UniProtKB-KW"/>
</dbReference>
<proteinExistence type="predicted"/>
<dbReference type="EMBL" id="BKCJ010004743">
    <property type="protein sequence ID" value="GEU62844.1"/>
    <property type="molecule type" value="Genomic_DNA"/>
</dbReference>
<dbReference type="SMART" id="SM00343">
    <property type="entry name" value="ZnF_C2HC"/>
    <property type="match status" value="2"/>
</dbReference>
<evidence type="ECO:0000259" key="3">
    <source>
        <dbReference type="PROSITE" id="PS50158"/>
    </source>
</evidence>
<feature type="domain" description="CCHC-type" evidence="3">
    <location>
        <begin position="330"/>
        <end position="347"/>
    </location>
</feature>
<keyword evidence="1" id="KW-0863">Zinc-finger</keyword>
<feature type="compositionally biased region" description="Acidic residues" evidence="2">
    <location>
        <begin position="275"/>
        <end position="287"/>
    </location>
</feature>
<evidence type="ECO:0000256" key="2">
    <source>
        <dbReference type="SAM" id="MobiDB-lite"/>
    </source>
</evidence>
<dbReference type="Pfam" id="PF00098">
    <property type="entry name" value="zf-CCHC"/>
    <property type="match status" value="1"/>
</dbReference>
<dbReference type="GO" id="GO:0003676">
    <property type="term" value="F:nucleic acid binding"/>
    <property type="evidence" value="ECO:0007669"/>
    <property type="project" value="InterPro"/>
</dbReference>
<comment type="caution">
    <text evidence="4">The sequence shown here is derived from an EMBL/GenBank/DDBJ whole genome shotgun (WGS) entry which is preliminary data.</text>
</comment>
<dbReference type="PROSITE" id="PS50158">
    <property type="entry name" value="ZF_CCHC"/>
    <property type="match status" value="2"/>
</dbReference>
<protein>
    <submittedName>
        <fullName evidence="4">Zf-CCHC domain-containing protein/DUF4219 domain-containing protein/UBN2 domain-containing protein</fullName>
    </submittedName>
</protein>
<sequence length="422" mass="48391">MSTQQDINAIRVQRLANTHDPLALMANTQTPFHPDHSSHITYIQHPQPNNNFVQQPSFNTNYMPQPMQNPKDSSDPTTAMNTALALLAKEFKVNTNSTNNNQRSSLIPRNNHIAQSGMNTIQDIKMQMVDDNVRNQYGNGNVVTAPAKSNGNGIHGNLIRCYNCQGEGHYASNCTVKSRKWDVSYLQKQPQIAQEEEAGIQSTQEEFKFITVADAHKEIERVKVNYTLEDTLQEFVDIVKRTLEFGARRVKYGEESKAKRNKNRSLALKAKKESSDEDNSTSDSEDEEYAMAVRHFNKFFKRRGRFVRQPHDERKVSQRNKDEKNRKGERKCFKCGDSNHLIGECRKLSRSYNQRAFVGGSWSDSDEDKEEKTKDKKCLMAKASNEVLFETEFLCDDQSSLDEQDLDNEYNRLCKIILNVMA</sequence>
<dbReference type="Gene3D" id="4.10.60.10">
    <property type="entry name" value="Zinc finger, CCHC-type"/>
    <property type="match status" value="1"/>
</dbReference>
<dbReference type="AlphaFoldDB" id="A0A6L2LRB7"/>